<sequence>MSLGRYRQVDQRYTWECLALIADTSLSGLRVVRELDTIIRWPVILFGS</sequence>
<protein>
    <recommendedName>
        <fullName evidence="3">Transposase</fullName>
    </recommendedName>
</protein>
<organism evidence="1 2">
    <name type="scientific">Mesorhizobium dulcispinae</name>
    <dbReference type="NCBI Taxonomy" id="3072316"/>
    <lineage>
        <taxon>Bacteria</taxon>
        <taxon>Pseudomonadati</taxon>
        <taxon>Pseudomonadota</taxon>
        <taxon>Alphaproteobacteria</taxon>
        <taxon>Hyphomicrobiales</taxon>
        <taxon>Phyllobacteriaceae</taxon>
        <taxon>Mesorhizobium</taxon>
    </lineage>
</organism>
<reference evidence="1 2" key="1">
    <citation type="submission" date="2023-08" db="EMBL/GenBank/DDBJ databases">
        <title>Implementing the SeqCode for naming new Mesorhizobium species isolated from Vachellia karroo root nodules.</title>
        <authorList>
            <person name="Van Lill M."/>
        </authorList>
    </citation>
    <scope>NUCLEOTIDE SEQUENCE [LARGE SCALE GENOMIC DNA]</scope>
    <source>
        <strain evidence="1 2">VK23A</strain>
    </source>
</reference>
<evidence type="ECO:0000313" key="1">
    <source>
        <dbReference type="EMBL" id="MDX8476176.1"/>
    </source>
</evidence>
<comment type="caution">
    <text evidence="1">The sequence shown here is derived from an EMBL/GenBank/DDBJ whole genome shotgun (WGS) entry which is preliminary data.</text>
</comment>
<name>A0ABU4XN46_9HYPH</name>
<keyword evidence="2" id="KW-1185">Reference proteome</keyword>
<evidence type="ECO:0008006" key="3">
    <source>
        <dbReference type="Google" id="ProtNLM"/>
    </source>
</evidence>
<accession>A0ABU4XN46</accession>
<dbReference type="RefSeq" id="WP_320251633.1">
    <property type="nucleotide sequence ID" value="NZ_JAVIIX010000028.1"/>
</dbReference>
<dbReference type="Proteomes" id="UP001271780">
    <property type="component" value="Unassembled WGS sequence"/>
</dbReference>
<gene>
    <name evidence="1" type="ORF">RFM27_29325</name>
</gene>
<dbReference type="EMBL" id="JAVIIZ010000029">
    <property type="protein sequence ID" value="MDX8476176.1"/>
    <property type="molecule type" value="Genomic_DNA"/>
</dbReference>
<proteinExistence type="predicted"/>
<evidence type="ECO:0000313" key="2">
    <source>
        <dbReference type="Proteomes" id="UP001271780"/>
    </source>
</evidence>